<proteinExistence type="predicted"/>
<dbReference type="Proteomes" id="UP000027725">
    <property type="component" value="Unassembled WGS sequence"/>
</dbReference>
<evidence type="ECO:0008006" key="4">
    <source>
        <dbReference type="Google" id="ProtNLM"/>
    </source>
</evidence>
<organism evidence="2 3">
    <name type="scientific">Thioclava dalianensis</name>
    <dbReference type="NCBI Taxonomy" id="1185766"/>
    <lineage>
        <taxon>Bacteria</taxon>
        <taxon>Pseudomonadati</taxon>
        <taxon>Pseudomonadota</taxon>
        <taxon>Alphaproteobacteria</taxon>
        <taxon>Rhodobacterales</taxon>
        <taxon>Paracoccaceae</taxon>
        <taxon>Thioclava</taxon>
    </lineage>
</organism>
<dbReference type="RefSeq" id="WP_038069615.1">
    <property type="nucleotide sequence ID" value="NZ_FOVB01000008.1"/>
</dbReference>
<protein>
    <recommendedName>
        <fullName evidence="4">Phage protein</fullName>
    </recommendedName>
</protein>
<evidence type="ECO:0000256" key="1">
    <source>
        <dbReference type="SAM" id="MobiDB-lite"/>
    </source>
</evidence>
<sequence length="117" mass="12153">MSLNASARATADRLIAAHGGPATLTHTENTASSPYDEGTTTITNTQVQVARTGFDAGLDNPLLLRSGDWLGVMKVGEAVPLPLDTLTVGGIAYTIMEVKRLGADPEQVAAYAITAKV</sequence>
<dbReference type="EMBL" id="JHEH01000050">
    <property type="protein sequence ID" value="KEP68026.1"/>
    <property type="molecule type" value="Genomic_DNA"/>
</dbReference>
<evidence type="ECO:0000313" key="3">
    <source>
        <dbReference type="Proteomes" id="UP000027725"/>
    </source>
</evidence>
<keyword evidence="3" id="KW-1185">Reference proteome</keyword>
<comment type="caution">
    <text evidence="2">The sequence shown here is derived from an EMBL/GenBank/DDBJ whole genome shotgun (WGS) entry which is preliminary data.</text>
</comment>
<feature type="region of interest" description="Disordered" evidence="1">
    <location>
        <begin position="18"/>
        <end position="38"/>
    </location>
</feature>
<evidence type="ECO:0000313" key="2">
    <source>
        <dbReference type="EMBL" id="KEP68026.1"/>
    </source>
</evidence>
<reference evidence="2 3" key="1">
    <citation type="submission" date="2014-03" db="EMBL/GenBank/DDBJ databases">
        <title>The draft genome sequence of Thioclava dalianensis DLFJ1-1.</title>
        <authorList>
            <person name="Lai Q."/>
            <person name="Shao Z."/>
        </authorList>
    </citation>
    <scope>NUCLEOTIDE SEQUENCE [LARGE SCALE GENOMIC DNA]</scope>
    <source>
        <strain evidence="2 3">DLFJ1-1</strain>
    </source>
</reference>
<dbReference type="STRING" id="1185766.SAMN05216224_1088"/>
<dbReference type="AlphaFoldDB" id="A0A074T895"/>
<gene>
    <name evidence="2" type="ORF">DL1_16590</name>
</gene>
<name>A0A074T895_9RHOB</name>
<accession>A0A074T895</accession>
<feature type="compositionally biased region" description="Polar residues" evidence="1">
    <location>
        <begin position="24"/>
        <end position="38"/>
    </location>
</feature>